<evidence type="ECO:0000256" key="4">
    <source>
        <dbReference type="ARBA" id="ARBA00022777"/>
    </source>
</evidence>
<evidence type="ECO:0000313" key="7">
    <source>
        <dbReference type="EMBL" id="KAF7727091.1"/>
    </source>
</evidence>
<keyword evidence="1" id="KW-0723">Serine/threonine-protein kinase</keyword>
<dbReference type="GO" id="GO:0004713">
    <property type="term" value="F:protein tyrosine kinase activity"/>
    <property type="evidence" value="ECO:0007669"/>
    <property type="project" value="TreeGrafter"/>
</dbReference>
<evidence type="ECO:0000256" key="2">
    <source>
        <dbReference type="ARBA" id="ARBA00022679"/>
    </source>
</evidence>
<organism evidence="7 8">
    <name type="scientific">Apophysomyces ossiformis</name>
    <dbReference type="NCBI Taxonomy" id="679940"/>
    <lineage>
        <taxon>Eukaryota</taxon>
        <taxon>Fungi</taxon>
        <taxon>Fungi incertae sedis</taxon>
        <taxon>Mucoromycota</taxon>
        <taxon>Mucoromycotina</taxon>
        <taxon>Mucoromycetes</taxon>
        <taxon>Mucorales</taxon>
        <taxon>Mucorineae</taxon>
        <taxon>Mucoraceae</taxon>
        <taxon>Apophysomyces</taxon>
    </lineage>
</organism>
<dbReference type="PANTHER" id="PTHR24058:SF17">
    <property type="entry name" value="HOMEODOMAIN INTERACTING PROTEIN KINASE, ISOFORM D"/>
    <property type="match status" value="1"/>
</dbReference>
<dbReference type="GO" id="GO:0005524">
    <property type="term" value="F:ATP binding"/>
    <property type="evidence" value="ECO:0007669"/>
    <property type="project" value="UniProtKB-KW"/>
</dbReference>
<evidence type="ECO:0000256" key="5">
    <source>
        <dbReference type="ARBA" id="ARBA00022840"/>
    </source>
</evidence>
<keyword evidence="2" id="KW-0808">Transferase</keyword>
<dbReference type="GO" id="GO:0004674">
    <property type="term" value="F:protein serine/threonine kinase activity"/>
    <property type="evidence" value="ECO:0007669"/>
    <property type="project" value="UniProtKB-KW"/>
</dbReference>
<feature type="compositionally biased region" description="Basic residues" evidence="6">
    <location>
        <begin position="217"/>
        <end position="238"/>
    </location>
</feature>
<protein>
    <submittedName>
        <fullName evidence="7">Dual specificity protein kinase yak1</fullName>
    </submittedName>
</protein>
<keyword evidence="3" id="KW-0547">Nucleotide-binding</keyword>
<feature type="compositionally biased region" description="Basic and acidic residues" evidence="6">
    <location>
        <begin position="191"/>
        <end position="203"/>
    </location>
</feature>
<name>A0A8H7BTE5_9FUNG</name>
<dbReference type="Gene3D" id="1.10.510.10">
    <property type="entry name" value="Transferase(Phosphotransferase) domain 1"/>
    <property type="match status" value="1"/>
</dbReference>
<keyword evidence="4 7" id="KW-0418">Kinase</keyword>
<dbReference type="GO" id="GO:0005737">
    <property type="term" value="C:cytoplasm"/>
    <property type="evidence" value="ECO:0007669"/>
    <property type="project" value="TreeGrafter"/>
</dbReference>
<dbReference type="InterPro" id="IPR050494">
    <property type="entry name" value="Ser_Thr_dual-spec_kinase"/>
</dbReference>
<accession>A0A8H7BTE5</accession>
<proteinExistence type="predicted"/>
<sequence length="267" mass="30783">MPLFPGRSEYDQLEKIVDMLGLPPSDILDKGKNTSRFFQHEVRAGKVQYKLKTREQFSQQQQKPEPRGKRYFSHATLEDIILHHENESTKRRTEEECRQGVLHLNPLKRWTPQQAQTHPFISGKTFSEPFYPDLVPSIPPVVTAPFYSLHTQPASPLALHVISQAEDSISSLKSSTSRLQLQLDVEEDPSMDDKKNKTQEQRRIRQRVGRGASPHPVRLKHQRTFSKHNPDHHHHLKQRATEKTLPLEFQITVKNDLTTAGRSSAET</sequence>
<keyword evidence="5" id="KW-0067">ATP-binding</keyword>
<dbReference type="OrthoDB" id="9332038at2759"/>
<comment type="caution">
    <text evidence="7">The sequence shown here is derived from an EMBL/GenBank/DDBJ whole genome shotgun (WGS) entry which is preliminary data.</text>
</comment>
<dbReference type="GO" id="GO:0005634">
    <property type="term" value="C:nucleus"/>
    <property type="evidence" value="ECO:0007669"/>
    <property type="project" value="TreeGrafter"/>
</dbReference>
<reference evidence="7" key="1">
    <citation type="submission" date="2020-01" db="EMBL/GenBank/DDBJ databases">
        <title>Genome Sequencing of Three Apophysomyces-Like Fungal Strains Confirms a Novel Fungal Genus in the Mucoromycota with divergent Burkholderia-like Endosymbiotic Bacteria.</title>
        <authorList>
            <person name="Stajich J.E."/>
            <person name="Macias A.M."/>
            <person name="Carter-House D."/>
            <person name="Lovett B."/>
            <person name="Kasson L.R."/>
            <person name="Berry K."/>
            <person name="Grigoriev I."/>
            <person name="Chang Y."/>
            <person name="Spatafora J."/>
            <person name="Kasson M.T."/>
        </authorList>
    </citation>
    <scope>NUCLEOTIDE SEQUENCE</scope>
    <source>
        <strain evidence="7">NRRL A-21654</strain>
    </source>
</reference>
<dbReference type="SUPFAM" id="SSF56112">
    <property type="entry name" value="Protein kinase-like (PK-like)"/>
    <property type="match status" value="1"/>
</dbReference>
<feature type="region of interest" description="Disordered" evidence="6">
    <location>
        <begin position="182"/>
        <end position="244"/>
    </location>
</feature>
<dbReference type="PANTHER" id="PTHR24058">
    <property type="entry name" value="DUAL SPECIFICITY PROTEIN KINASE"/>
    <property type="match status" value="1"/>
</dbReference>
<evidence type="ECO:0000256" key="1">
    <source>
        <dbReference type="ARBA" id="ARBA00022527"/>
    </source>
</evidence>
<evidence type="ECO:0000256" key="6">
    <source>
        <dbReference type="SAM" id="MobiDB-lite"/>
    </source>
</evidence>
<evidence type="ECO:0000256" key="3">
    <source>
        <dbReference type="ARBA" id="ARBA00022741"/>
    </source>
</evidence>
<dbReference type="AlphaFoldDB" id="A0A8H7BTE5"/>
<dbReference type="InterPro" id="IPR011009">
    <property type="entry name" value="Kinase-like_dom_sf"/>
</dbReference>
<evidence type="ECO:0000313" key="8">
    <source>
        <dbReference type="Proteomes" id="UP000605846"/>
    </source>
</evidence>
<dbReference type="Proteomes" id="UP000605846">
    <property type="component" value="Unassembled WGS sequence"/>
</dbReference>
<dbReference type="EMBL" id="JABAYA010000065">
    <property type="protein sequence ID" value="KAF7727091.1"/>
    <property type="molecule type" value="Genomic_DNA"/>
</dbReference>
<gene>
    <name evidence="7" type="primary">YAK1_4</name>
    <name evidence="7" type="ORF">EC973_008054</name>
</gene>
<keyword evidence="8" id="KW-1185">Reference proteome</keyword>